<protein>
    <submittedName>
        <fullName evidence="2">Uncharacterized protein</fullName>
    </submittedName>
</protein>
<evidence type="ECO:0000313" key="2">
    <source>
        <dbReference type="EMBL" id="KAK0653129.1"/>
    </source>
</evidence>
<reference evidence="2" key="1">
    <citation type="submission" date="2023-06" db="EMBL/GenBank/DDBJ databases">
        <title>Genome-scale phylogeny and comparative genomics of the fungal order Sordariales.</title>
        <authorList>
            <consortium name="Lawrence Berkeley National Laboratory"/>
            <person name="Hensen N."/>
            <person name="Bonometti L."/>
            <person name="Westerberg I."/>
            <person name="Brannstrom I.O."/>
            <person name="Guillou S."/>
            <person name="Cros-Aarteil S."/>
            <person name="Calhoun S."/>
            <person name="Haridas S."/>
            <person name="Kuo A."/>
            <person name="Mondo S."/>
            <person name="Pangilinan J."/>
            <person name="Riley R."/>
            <person name="Labutti K."/>
            <person name="Andreopoulos B."/>
            <person name="Lipzen A."/>
            <person name="Chen C."/>
            <person name="Yanf M."/>
            <person name="Daum C."/>
            <person name="Ng V."/>
            <person name="Clum A."/>
            <person name="Steindorff A."/>
            <person name="Ohm R."/>
            <person name="Martin F."/>
            <person name="Silar P."/>
            <person name="Natvig D."/>
            <person name="Lalanne C."/>
            <person name="Gautier V."/>
            <person name="Ament-Velasquez S.L."/>
            <person name="Kruys A."/>
            <person name="Hutchinson M.I."/>
            <person name="Powell A.J."/>
            <person name="Barry K."/>
            <person name="Miller A.N."/>
            <person name="Grigoriev I.V."/>
            <person name="Debuchy R."/>
            <person name="Gladieux P."/>
            <person name="Thoren M.H."/>
            <person name="Johannesson H."/>
        </authorList>
    </citation>
    <scope>NUCLEOTIDE SEQUENCE</scope>
    <source>
        <strain evidence="2">SMH2532-1</strain>
    </source>
</reference>
<dbReference type="Proteomes" id="UP001174936">
    <property type="component" value="Unassembled WGS sequence"/>
</dbReference>
<dbReference type="EMBL" id="JAULSV010000002">
    <property type="protein sequence ID" value="KAK0653129.1"/>
    <property type="molecule type" value="Genomic_DNA"/>
</dbReference>
<comment type="caution">
    <text evidence="2">The sequence shown here is derived from an EMBL/GenBank/DDBJ whole genome shotgun (WGS) entry which is preliminary data.</text>
</comment>
<keyword evidence="3" id="KW-1185">Reference proteome</keyword>
<dbReference type="InterPro" id="IPR021858">
    <property type="entry name" value="Fun_TF"/>
</dbReference>
<accession>A0AA39YIA5</accession>
<name>A0AA39YIA5_9PEZI</name>
<proteinExistence type="predicted"/>
<dbReference type="Pfam" id="PF11951">
    <property type="entry name" value="Fungal_trans_2"/>
    <property type="match status" value="1"/>
</dbReference>
<keyword evidence="1" id="KW-0539">Nucleus</keyword>
<sequence length="141" mass="15672">MALILVGVGLSSVNDPIVEAILDRLLLTIQYQPVSGDLFTAQTPLFSVVIGSIVAYKLKDRDLIRAWFEPICEGSRGNVPPAYEAIKQVWVWLDAEEEKHKDEVSGSYPELATAQHSDKSDSWWEELAAMLVAKFGRINLA</sequence>
<dbReference type="AlphaFoldDB" id="A0AA39YIA5"/>
<evidence type="ECO:0000256" key="1">
    <source>
        <dbReference type="ARBA" id="ARBA00023242"/>
    </source>
</evidence>
<gene>
    <name evidence="2" type="ORF">B0T16DRAFT_455441</name>
</gene>
<evidence type="ECO:0000313" key="3">
    <source>
        <dbReference type="Proteomes" id="UP001174936"/>
    </source>
</evidence>
<organism evidence="2 3">
    <name type="scientific">Cercophora newfieldiana</name>
    <dbReference type="NCBI Taxonomy" id="92897"/>
    <lineage>
        <taxon>Eukaryota</taxon>
        <taxon>Fungi</taxon>
        <taxon>Dikarya</taxon>
        <taxon>Ascomycota</taxon>
        <taxon>Pezizomycotina</taxon>
        <taxon>Sordariomycetes</taxon>
        <taxon>Sordariomycetidae</taxon>
        <taxon>Sordariales</taxon>
        <taxon>Lasiosphaeriaceae</taxon>
        <taxon>Cercophora</taxon>
    </lineage>
</organism>